<dbReference type="EMBL" id="AJMT01000192">
    <property type="protein sequence ID" value="EIG24583.1"/>
    <property type="molecule type" value="Genomic_DNA"/>
</dbReference>
<proteinExistence type="predicted"/>
<organism evidence="1 2">
    <name type="scientific">Neisseria sicca VK64</name>
    <dbReference type="NCBI Taxonomy" id="1095748"/>
    <lineage>
        <taxon>Bacteria</taxon>
        <taxon>Pseudomonadati</taxon>
        <taxon>Pseudomonadota</taxon>
        <taxon>Betaproteobacteria</taxon>
        <taxon>Neisseriales</taxon>
        <taxon>Neisseriaceae</taxon>
        <taxon>Neisseria</taxon>
    </lineage>
</organism>
<evidence type="ECO:0000313" key="2">
    <source>
        <dbReference type="Proteomes" id="UP000004473"/>
    </source>
</evidence>
<dbReference type="Proteomes" id="UP000004473">
    <property type="component" value="Unassembled WGS sequence"/>
</dbReference>
<sequence length="51" mass="5866">MIIRKSNVTDEGFQLFVKPVNNWWNALDRGTPPEKVTILENGLKKIRAAKK</sequence>
<gene>
    <name evidence="1" type="ORF">HMPREF1051_0027</name>
</gene>
<evidence type="ECO:0000313" key="1">
    <source>
        <dbReference type="EMBL" id="EIG24583.1"/>
    </source>
</evidence>
<comment type="caution">
    <text evidence="1">The sequence shown here is derived from an EMBL/GenBank/DDBJ whole genome shotgun (WGS) entry which is preliminary data.</text>
</comment>
<name>I2NFH2_NEISI</name>
<reference evidence="1 2" key="1">
    <citation type="submission" date="2012-04" db="EMBL/GenBank/DDBJ databases">
        <authorList>
            <person name="Harkins D.M."/>
            <person name="Madupu R."/>
            <person name="Durkin A.S."/>
            <person name="Torralba M."/>
            <person name="Methe B."/>
            <person name="Sutton G.G."/>
            <person name="Nelson K.E."/>
        </authorList>
    </citation>
    <scope>NUCLEOTIDE SEQUENCE [LARGE SCALE GENOMIC DNA]</scope>
    <source>
        <strain evidence="1 2">VK64</strain>
    </source>
</reference>
<dbReference type="AlphaFoldDB" id="I2NFH2"/>
<accession>I2NFH2</accession>
<protein>
    <submittedName>
        <fullName evidence="1">Uncharacterized protein</fullName>
    </submittedName>
</protein>